<dbReference type="Proteomes" id="UP001066276">
    <property type="component" value="Chromosome 1_1"/>
</dbReference>
<dbReference type="AlphaFoldDB" id="A0AAV7WLI4"/>
<feature type="compositionally biased region" description="Polar residues" evidence="1">
    <location>
        <begin position="68"/>
        <end position="80"/>
    </location>
</feature>
<reference evidence="2" key="1">
    <citation type="journal article" date="2022" name="bioRxiv">
        <title>Sequencing and chromosome-scale assembly of the giantPleurodeles waltlgenome.</title>
        <authorList>
            <person name="Brown T."/>
            <person name="Elewa A."/>
            <person name="Iarovenko S."/>
            <person name="Subramanian E."/>
            <person name="Araus A.J."/>
            <person name="Petzold A."/>
            <person name="Susuki M."/>
            <person name="Suzuki K.-i.T."/>
            <person name="Hayashi T."/>
            <person name="Toyoda A."/>
            <person name="Oliveira C."/>
            <person name="Osipova E."/>
            <person name="Leigh N.D."/>
            <person name="Simon A."/>
            <person name="Yun M.H."/>
        </authorList>
    </citation>
    <scope>NUCLEOTIDE SEQUENCE</scope>
    <source>
        <strain evidence="2">20211129_DDA</strain>
        <tissue evidence="2">Liver</tissue>
    </source>
</reference>
<accession>A0AAV7WLI4</accession>
<comment type="caution">
    <text evidence="2">The sequence shown here is derived from an EMBL/GenBank/DDBJ whole genome shotgun (WGS) entry which is preliminary data.</text>
</comment>
<feature type="region of interest" description="Disordered" evidence="1">
    <location>
        <begin position="61"/>
        <end position="86"/>
    </location>
</feature>
<keyword evidence="3" id="KW-1185">Reference proteome</keyword>
<evidence type="ECO:0000313" key="2">
    <source>
        <dbReference type="EMBL" id="KAJ1214850.1"/>
    </source>
</evidence>
<organism evidence="2 3">
    <name type="scientific">Pleurodeles waltl</name>
    <name type="common">Iberian ribbed newt</name>
    <dbReference type="NCBI Taxonomy" id="8319"/>
    <lineage>
        <taxon>Eukaryota</taxon>
        <taxon>Metazoa</taxon>
        <taxon>Chordata</taxon>
        <taxon>Craniata</taxon>
        <taxon>Vertebrata</taxon>
        <taxon>Euteleostomi</taxon>
        <taxon>Amphibia</taxon>
        <taxon>Batrachia</taxon>
        <taxon>Caudata</taxon>
        <taxon>Salamandroidea</taxon>
        <taxon>Salamandridae</taxon>
        <taxon>Pleurodelinae</taxon>
        <taxon>Pleurodeles</taxon>
    </lineage>
</organism>
<protein>
    <submittedName>
        <fullName evidence="2">Uncharacterized protein</fullName>
    </submittedName>
</protein>
<proteinExistence type="predicted"/>
<evidence type="ECO:0000313" key="3">
    <source>
        <dbReference type="Proteomes" id="UP001066276"/>
    </source>
</evidence>
<sequence length="86" mass="9837">MRASPRHAVMSGAYWDVQSSVCGRAQNAAHCQEQLTKKEGSMRHGRRRFVYEPSYRKLALAGRLAQRRNANTPRPEQSSRPRLPQC</sequence>
<evidence type="ECO:0000256" key="1">
    <source>
        <dbReference type="SAM" id="MobiDB-lite"/>
    </source>
</evidence>
<dbReference type="EMBL" id="JANPWB010000001">
    <property type="protein sequence ID" value="KAJ1214850.1"/>
    <property type="molecule type" value="Genomic_DNA"/>
</dbReference>
<name>A0AAV7WLI4_PLEWA</name>
<gene>
    <name evidence="2" type="ORF">NDU88_002461</name>
</gene>